<feature type="compositionally biased region" description="Basic and acidic residues" evidence="1">
    <location>
        <begin position="138"/>
        <end position="148"/>
    </location>
</feature>
<dbReference type="EMBL" id="QXGA01002746">
    <property type="protein sequence ID" value="KAE9092689.1"/>
    <property type="molecule type" value="Genomic_DNA"/>
</dbReference>
<dbReference type="AlphaFoldDB" id="A0A6A3R997"/>
<evidence type="ECO:0000313" key="3">
    <source>
        <dbReference type="EMBL" id="KAE9279722.1"/>
    </source>
</evidence>
<evidence type="ECO:0000313" key="5">
    <source>
        <dbReference type="Proteomes" id="UP000440732"/>
    </source>
</evidence>
<evidence type="ECO:0000313" key="2">
    <source>
        <dbReference type="EMBL" id="KAE9092689.1"/>
    </source>
</evidence>
<dbReference type="EMBL" id="QXGE01002716">
    <property type="protein sequence ID" value="KAE9279722.1"/>
    <property type="molecule type" value="Genomic_DNA"/>
</dbReference>
<feature type="region of interest" description="Disordered" evidence="1">
    <location>
        <begin position="130"/>
        <end position="149"/>
    </location>
</feature>
<evidence type="ECO:0000313" key="4">
    <source>
        <dbReference type="Proteomes" id="UP000437068"/>
    </source>
</evidence>
<sequence length="220" mass="24381">MIDFTRKNSLQPALSSPTYPELLESLRNLRHFGRTFYNPETVGVLEAAVAFVEEFGEGEVPDRETTRRLVLWLDMKLGRFRGLVLSNGLGTATRIKDEFSLHDSLLAKLLYDQQQSKIADLLAQLEARPAGGSMGRTTSRENRPEKHSGVPVAVLRSLPKQGSLELCIKYLSKTGCTGNGNPGKCFSSKRAHFRPKKLPANVKEYIEKTYGGLAPDFAGL</sequence>
<protein>
    <submittedName>
        <fullName evidence="2">Uncharacterized protein</fullName>
    </submittedName>
</protein>
<comment type="caution">
    <text evidence="2">The sequence shown here is derived from an EMBL/GenBank/DDBJ whole genome shotgun (WGS) entry which is preliminary data.</text>
</comment>
<accession>A0A6A3R997</accession>
<name>A0A6A3R997_9STRA</name>
<dbReference type="Proteomes" id="UP000437068">
    <property type="component" value="Unassembled WGS sequence"/>
</dbReference>
<dbReference type="Proteomes" id="UP000440732">
    <property type="component" value="Unassembled WGS sequence"/>
</dbReference>
<proteinExistence type="predicted"/>
<gene>
    <name evidence="3" type="ORF">PF001_g24580</name>
    <name evidence="2" type="ORF">PF006_g24628</name>
</gene>
<evidence type="ECO:0000256" key="1">
    <source>
        <dbReference type="SAM" id="MobiDB-lite"/>
    </source>
</evidence>
<organism evidence="2 5">
    <name type="scientific">Phytophthora fragariae</name>
    <dbReference type="NCBI Taxonomy" id="53985"/>
    <lineage>
        <taxon>Eukaryota</taxon>
        <taxon>Sar</taxon>
        <taxon>Stramenopiles</taxon>
        <taxon>Oomycota</taxon>
        <taxon>Peronosporomycetes</taxon>
        <taxon>Peronosporales</taxon>
        <taxon>Peronosporaceae</taxon>
        <taxon>Phytophthora</taxon>
    </lineage>
</organism>
<reference evidence="4 5" key="1">
    <citation type="submission" date="2018-08" db="EMBL/GenBank/DDBJ databases">
        <title>Genomic investigation of the strawberry pathogen Phytophthora fragariae indicates pathogenicity is determined by transcriptional variation in three key races.</title>
        <authorList>
            <person name="Adams T.M."/>
            <person name="Armitage A.D."/>
            <person name="Sobczyk M.K."/>
            <person name="Bates H.J."/>
            <person name="Dunwell J.M."/>
            <person name="Nellist C.F."/>
            <person name="Harrison R.J."/>
        </authorList>
    </citation>
    <scope>NUCLEOTIDE SEQUENCE [LARGE SCALE GENOMIC DNA]</scope>
    <source>
        <strain evidence="3 4">A4</strain>
        <strain evidence="2 5">NOV-5</strain>
    </source>
</reference>